<evidence type="ECO:0000256" key="2">
    <source>
        <dbReference type="ARBA" id="ARBA00022692"/>
    </source>
</evidence>
<evidence type="ECO:0000313" key="8">
    <source>
        <dbReference type="EMBL" id="CAH0106170.1"/>
    </source>
</evidence>
<evidence type="ECO:0000256" key="6">
    <source>
        <dbReference type="RuleBase" id="RU363126"/>
    </source>
</evidence>
<organism evidence="8 9">
    <name type="scientific">Daphnia galeata</name>
    <dbReference type="NCBI Taxonomy" id="27404"/>
    <lineage>
        <taxon>Eukaryota</taxon>
        <taxon>Metazoa</taxon>
        <taxon>Ecdysozoa</taxon>
        <taxon>Arthropoda</taxon>
        <taxon>Crustacea</taxon>
        <taxon>Branchiopoda</taxon>
        <taxon>Diplostraca</taxon>
        <taxon>Cladocera</taxon>
        <taxon>Anomopoda</taxon>
        <taxon>Daphniidae</taxon>
        <taxon>Daphnia</taxon>
    </lineage>
</organism>
<reference evidence="8" key="1">
    <citation type="submission" date="2021-11" db="EMBL/GenBank/DDBJ databases">
        <authorList>
            <person name="Schell T."/>
        </authorList>
    </citation>
    <scope>NUCLEOTIDE SEQUENCE</scope>
    <source>
        <strain evidence="8">M5</strain>
    </source>
</reference>
<protein>
    <recommendedName>
        <fullName evidence="6">Bestrophin homolog</fullName>
    </recommendedName>
</protein>
<dbReference type="InterPro" id="IPR021134">
    <property type="entry name" value="Bestrophin-like"/>
</dbReference>
<comment type="similarity">
    <text evidence="5 6">Belongs to the anion channel-forming bestrophin (TC 1.A.46) family. Calcium-sensitive chloride channel subfamily.</text>
</comment>
<dbReference type="Proteomes" id="UP000789390">
    <property type="component" value="Unassembled WGS sequence"/>
</dbReference>
<keyword evidence="9" id="KW-1185">Reference proteome</keyword>
<keyword evidence="2 6" id="KW-0812">Transmembrane</keyword>
<dbReference type="PANTHER" id="PTHR10736:SF0">
    <property type="entry name" value="BESTROPHIN HOMOLOG"/>
    <property type="match status" value="1"/>
</dbReference>
<keyword evidence="4 6" id="KW-0472">Membrane</keyword>
<dbReference type="EMBL" id="CAKKLH010000223">
    <property type="protein sequence ID" value="CAH0106170.1"/>
    <property type="molecule type" value="Genomic_DNA"/>
</dbReference>
<feature type="region of interest" description="Disordered" evidence="7">
    <location>
        <begin position="282"/>
        <end position="323"/>
    </location>
</feature>
<comment type="function">
    <text evidence="6">Forms chloride channels.</text>
</comment>
<feature type="compositionally biased region" description="Low complexity" evidence="7">
    <location>
        <begin position="306"/>
        <end position="317"/>
    </location>
</feature>
<keyword evidence="6" id="KW-0813">Transport</keyword>
<dbReference type="GO" id="GO:0005886">
    <property type="term" value="C:plasma membrane"/>
    <property type="evidence" value="ECO:0007669"/>
    <property type="project" value="UniProtKB-SubCell"/>
</dbReference>
<dbReference type="OrthoDB" id="6338278at2759"/>
<keyword evidence="6" id="KW-0406">Ion transport</keyword>
<accession>A0A8J2WP07</accession>
<feature type="transmembrane region" description="Helical" evidence="6">
    <location>
        <begin position="160"/>
        <end position="179"/>
    </location>
</feature>
<evidence type="ECO:0000313" key="9">
    <source>
        <dbReference type="Proteomes" id="UP000789390"/>
    </source>
</evidence>
<sequence>MIMLGFFTSATLQRLFTMQTAVAGTAKITSSFIMALKPDLPEGSIVVYLYARWAVLSWILAFRSVSATLRDKYPDMISLQKKGILRPNERLILERAETDGDLTPRPLIVIDWMLLLLKECSICGRYINKSSHHKCVEMLMAFKKSCGNMIKFATKNMPHAVIQAVMIAVYYFGLITMLARDLSTPLPIPHQGDVIQDSIDSVPTYRDNGRPDHDEIFFIFFAWLTFGRMAVNPFGEDDTDIDLELLLDSHIDDYMRLGNLYTLNLVDLFPDLPHKRFSEAASSLTTDNEASKSKAPDGPVGPVLHPKSPLSKVVSSPEIGSSKDDRKLSELLLHVCDKDTTVITIDGANQTNLQNVSDSML</sequence>
<keyword evidence="6" id="KW-0407">Ion channel</keyword>
<comment type="subcellular location">
    <subcellularLocation>
        <location evidence="6">Cell membrane</location>
        <topology evidence="6">Multi-pass membrane protein</topology>
    </subcellularLocation>
    <subcellularLocation>
        <location evidence="1">Membrane</location>
    </subcellularLocation>
</comment>
<dbReference type="GO" id="GO:0005254">
    <property type="term" value="F:chloride channel activity"/>
    <property type="evidence" value="ECO:0007669"/>
    <property type="project" value="UniProtKB-KW"/>
</dbReference>
<evidence type="ECO:0000256" key="4">
    <source>
        <dbReference type="ARBA" id="ARBA00023136"/>
    </source>
</evidence>
<dbReference type="AlphaFoldDB" id="A0A8J2WP07"/>
<evidence type="ECO:0000256" key="7">
    <source>
        <dbReference type="SAM" id="MobiDB-lite"/>
    </source>
</evidence>
<dbReference type="GO" id="GO:0034707">
    <property type="term" value="C:chloride channel complex"/>
    <property type="evidence" value="ECO:0007669"/>
    <property type="project" value="UniProtKB-KW"/>
</dbReference>
<keyword evidence="6" id="KW-1003">Cell membrane</keyword>
<dbReference type="InterPro" id="IPR000615">
    <property type="entry name" value="Bestrophin"/>
</dbReference>
<name>A0A8J2WP07_9CRUS</name>
<gene>
    <name evidence="8" type="ORF">DGAL_LOCUS9321</name>
</gene>
<proteinExistence type="inferred from homology"/>
<feature type="transmembrane region" description="Helical" evidence="6">
    <location>
        <begin position="47"/>
        <end position="66"/>
    </location>
</feature>
<evidence type="ECO:0000256" key="1">
    <source>
        <dbReference type="ARBA" id="ARBA00004370"/>
    </source>
</evidence>
<keyword evidence="6" id="KW-0869">Chloride channel</keyword>
<keyword evidence="3 6" id="KW-1133">Transmembrane helix</keyword>
<dbReference type="PANTHER" id="PTHR10736">
    <property type="entry name" value="BESTROPHIN"/>
    <property type="match status" value="1"/>
</dbReference>
<evidence type="ECO:0000256" key="3">
    <source>
        <dbReference type="ARBA" id="ARBA00022989"/>
    </source>
</evidence>
<keyword evidence="6" id="KW-0868">Chloride</keyword>
<dbReference type="Pfam" id="PF01062">
    <property type="entry name" value="Bestrophin"/>
    <property type="match status" value="1"/>
</dbReference>
<comment type="caution">
    <text evidence="8">The sequence shown here is derived from an EMBL/GenBank/DDBJ whole genome shotgun (WGS) entry which is preliminary data.</text>
</comment>
<evidence type="ECO:0000256" key="5">
    <source>
        <dbReference type="ARBA" id="ARBA00034769"/>
    </source>
</evidence>